<gene>
    <name evidence="1" type="ORF">MTUNDRAET4_0953</name>
</gene>
<name>A0A4U8YWY7_METTU</name>
<proteinExistence type="predicted"/>
<reference evidence="1 2" key="1">
    <citation type="submission" date="2019-03" db="EMBL/GenBank/DDBJ databases">
        <authorList>
            <person name="Kox A.R. M."/>
        </authorList>
    </citation>
    <scope>NUCLEOTIDE SEQUENCE [LARGE SCALE GENOMIC DNA]</scope>
    <source>
        <strain evidence="1">MTUNDRAET4 annotated genome</strain>
    </source>
</reference>
<dbReference type="OrthoDB" id="5471127at2"/>
<evidence type="ECO:0000313" key="2">
    <source>
        <dbReference type="Proteomes" id="UP000294360"/>
    </source>
</evidence>
<dbReference type="EMBL" id="LR536450">
    <property type="protein sequence ID" value="VFU07846.1"/>
    <property type="molecule type" value="Genomic_DNA"/>
</dbReference>
<dbReference type="AlphaFoldDB" id="A0A4U8YWY7"/>
<organism evidence="1 2">
    <name type="scientific">Methylocella tundrae</name>
    <dbReference type="NCBI Taxonomy" id="227605"/>
    <lineage>
        <taxon>Bacteria</taxon>
        <taxon>Pseudomonadati</taxon>
        <taxon>Pseudomonadota</taxon>
        <taxon>Alphaproteobacteria</taxon>
        <taxon>Hyphomicrobiales</taxon>
        <taxon>Beijerinckiaceae</taxon>
        <taxon>Methylocella</taxon>
    </lineage>
</organism>
<dbReference type="Pfam" id="PF13578">
    <property type="entry name" value="Methyltransf_24"/>
    <property type="match status" value="1"/>
</dbReference>
<dbReference type="Gene3D" id="3.40.50.150">
    <property type="entry name" value="Vaccinia Virus protein VP39"/>
    <property type="match status" value="1"/>
</dbReference>
<dbReference type="Proteomes" id="UP000294360">
    <property type="component" value="Chromosome"/>
</dbReference>
<protein>
    <recommendedName>
        <fullName evidence="3">Methyltransferase domain-containing protein</fullName>
    </recommendedName>
</protein>
<dbReference type="KEGG" id="mtun:MTUNDRAET4_0953"/>
<accession>A0A4U8YWY7</accession>
<evidence type="ECO:0000313" key="1">
    <source>
        <dbReference type="EMBL" id="VFU07846.1"/>
    </source>
</evidence>
<evidence type="ECO:0008006" key="3">
    <source>
        <dbReference type="Google" id="ProtNLM"/>
    </source>
</evidence>
<dbReference type="InterPro" id="IPR029063">
    <property type="entry name" value="SAM-dependent_MTases_sf"/>
</dbReference>
<sequence length="385" mass="42086">MLDLLKSIYSKVPSWVSTGTITSAEAAVLSSMVQRLRPRVLVEVGTASGVSTAVLAAAADAADQQWELHTFDIMEVCYFDESKIVGQAALEILGERPNVHFHRSSTALDIKATLGDRQVDFVFIDASHSSPWAAIDLLSILPNLREGAVIALHDLLLPFREGYSHQNAARDIFRVWRGQKWTEASAPNLGILRFTDIKQTLADIATLLQADWDIAHSAEVIDDFVSLLSPFAEIDYPGEAQCRMFFAKCVPEVINGNQHTKPARFPFACGSQVHPNQTDDALRVIWKGLPTSSGTHLLFSAYASNGAADNPGAVVSVRDLNRKPDEIQSISVEPRTRTFIDFETGNCDHLDLEIAVTPTPGLHAYYAGIELSPFTVKGAGSSRKN</sequence>
<dbReference type="RefSeq" id="WP_134487400.1">
    <property type="nucleotide sequence ID" value="NZ_CP139089.1"/>
</dbReference>
<dbReference type="SUPFAM" id="SSF53335">
    <property type="entry name" value="S-adenosyl-L-methionine-dependent methyltransferases"/>
    <property type="match status" value="1"/>
</dbReference>